<dbReference type="Pfam" id="PF21471">
    <property type="entry name" value="Reelin_subrepeat-B"/>
    <property type="match status" value="1"/>
</dbReference>
<dbReference type="InterPro" id="IPR006626">
    <property type="entry name" value="PbH1"/>
</dbReference>
<dbReference type="SUPFAM" id="SSF49313">
    <property type="entry name" value="Cadherin-like"/>
    <property type="match status" value="4"/>
</dbReference>
<dbReference type="InterPro" id="IPR001343">
    <property type="entry name" value="Hemolysn_Ca-bd"/>
</dbReference>
<dbReference type="SUPFAM" id="SSF141072">
    <property type="entry name" value="CalX-like"/>
    <property type="match status" value="2"/>
</dbReference>
<dbReference type="GO" id="GO:0009653">
    <property type="term" value="P:anatomical structure morphogenesis"/>
    <property type="evidence" value="ECO:0007669"/>
    <property type="project" value="TreeGrafter"/>
</dbReference>
<dbReference type="InterPro" id="IPR002126">
    <property type="entry name" value="Cadherin-like_dom"/>
</dbReference>
<dbReference type="PROSITE" id="PS00330">
    <property type="entry name" value="HEMOLYSIN_CALCIUM"/>
    <property type="match status" value="2"/>
</dbReference>
<dbReference type="Pfam" id="PF00353">
    <property type="entry name" value="HemolysinCabind"/>
    <property type="match status" value="1"/>
</dbReference>
<accession>A0A951Q6F8</accession>
<keyword evidence="2" id="KW-0732">Signal</keyword>
<dbReference type="Gene3D" id="2.60.120.260">
    <property type="entry name" value="Galactose-binding domain-like"/>
    <property type="match status" value="1"/>
</dbReference>
<dbReference type="InterPro" id="IPR011049">
    <property type="entry name" value="Serralysin-like_metalloprot_C"/>
</dbReference>
<dbReference type="Gene3D" id="2.60.40.2030">
    <property type="match status" value="2"/>
</dbReference>
<dbReference type="PANTHER" id="PTHR45739">
    <property type="entry name" value="MATRIX PROTEIN, PUTATIVE-RELATED"/>
    <property type="match status" value="1"/>
</dbReference>
<dbReference type="InterPro" id="IPR003644">
    <property type="entry name" value="Calx_beta"/>
</dbReference>
<dbReference type="CDD" id="cd11304">
    <property type="entry name" value="Cadherin_repeat"/>
    <property type="match status" value="2"/>
</dbReference>
<dbReference type="SUPFAM" id="SSF51126">
    <property type="entry name" value="Pectin lyase-like"/>
    <property type="match status" value="1"/>
</dbReference>
<organism evidence="7 8">
    <name type="scientific">Mojavia pulchra JT2-VF2</name>
    <dbReference type="NCBI Taxonomy" id="287848"/>
    <lineage>
        <taxon>Bacteria</taxon>
        <taxon>Bacillati</taxon>
        <taxon>Cyanobacteriota</taxon>
        <taxon>Cyanophyceae</taxon>
        <taxon>Nostocales</taxon>
        <taxon>Nostocaceae</taxon>
    </lineage>
</organism>
<dbReference type="PROSITE" id="PS50268">
    <property type="entry name" value="CADHERIN_2"/>
    <property type="match status" value="2"/>
</dbReference>
<proteinExistence type="inferred from homology"/>
<keyword evidence="3" id="KW-0677">Repeat</keyword>
<dbReference type="Pfam" id="PF14252">
    <property type="entry name" value="DUF4347"/>
    <property type="match status" value="1"/>
</dbReference>
<dbReference type="PROSITE" id="PS51854">
    <property type="entry name" value="CSPG"/>
    <property type="match status" value="1"/>
</dbReference>
<dbReference type="Pfam" id="PF07676">
    <property type="entry name" value="PD40"/>
    <property type="match status" value="4"/>
</dbReference>
<dbReference type="SMART" id="SM00237">
    <property type="entry name" value="Calx_beta"/>
    <property type="match status" value="2"/>
</dbReference>
<evidence type="ECO:0000313" key="7">
    <source>
        <dbReference type="EMBL" id="MBW4565401.1"/>
    </source>
</evidence>
<feature type="domain" description="Cadherin" evidence="6">
    <location>
        <begin position="1493"/>
        <end position="1594"/>
    </location>
</feature>
<dbReference type="InterPro" id="IPR051561">
    <property type="entry name" value="FRAS1_ECM"/>
</dbReference>
<dbReference type="InterPro" id="IPR006644">
    <property type="entry name" value="Cadg"/>
</dbReference>
<dbReference type="SMART" id="SM00736">
    <property type="entry name" value="CADG"/>
    <property type="match status" value="4"/>
</dbReference>
<dbReference type="GO" id="GO:0007156">
    <property type="term" value="P:homophilic cell adhesion via plasma membrane adhesion molecules"/>
    <property type="evidence" value="ECO:0007669"/>
    <property type="project" value="InterPro"/>
</dbReference>
<dbReference type="PANTHER" id="PTHR45739:SF8">
    <property type="entry name" value="FRAS1-RELATED EXTRACELLULAR MATRIX PROTEIN 1"/>
    <property type="match status" value="1"/>
</dbReference>
<dbReference type="SUPFAM" id="SSF51120">
    <property type="entry name" value="beta-Roll"/>
    <property type="match status" value="1"/>
</dbReference>
<dbReference type="GO" id="GO:0005509">
    <property type="term" value="F:calcium ion binding"/>
    <property type="evidence" value="ECO:0007669"/>
    <property type="project" value="InterPro"/>
</dbReference>
<evidence type="ECO:0000256" key="2">
    <source>
        <dbReference type="ARBA" id="ARBA00022729"/>
    </source>
</evidence>
<keyword evidence="4" id="KW-0106">Calcium</keyword>
<dbReference type="SUPFAM" id="SSF82171">
    <property type="entry name" value="DPP6 N-terminal domain-like"/>
    <property type="match status" value="1"/>
</dbReference>
<keyword evidence="5" id="KW-0325">Glycoprotein</keyword>
<dbReference type="Pfam" id="PF03160">
    <property type="entry name" value="Calx-beta"/>
    <property type="match status" value="2"/>
</dbReference>
<reference evidence="7" key="1">
    <citation type="submission" date="2021-05" db="EMBL/GenBank/DDBJ databases">
        <authorList>
            <person name="Pietrasiak N."/>
            <person name="Ward R."/>
            <person name="Stajich J.E."/>
            <person name="Kurbessoian T."/>
        </authorList>
    </citation>
    <scope>NUCLEOTIDE SEQUENCE</scope>
    <source>
        <strain evidence="7">JT2-VF2</strain>
    </source>
</reference>
<dbReference type="SMART" id="SM00112">
    <property type="entry name" value="CA"/>
    <property type="match status" value="2"/>
</dbReference>
<evidence type="ECO:0000256" key="1">
    <source>
        <dbReference type="ARBA" id="ARBA00005529"/>
    </source>
</evidence>
<dbReference type="InterPro" id="IPR011659">
    <property type="entry name" value="WD40"/>
</dbReference>
<evidence type="ECO:0000259" key="6">
    <source>
        <dbReference type="PROSITE" id="PS50268"/>
    </source>
</evidence>
<dbReference type="InterPro" id="IPR015919">
    <property type="entry name" value="Cadherin-like_sf"/>
</dbReference>
<name>A0A951Q6F8_9NOST</name>
<dbReference type="NCBIfam" id="NF041519">
    <property type="entry name" value="bluetail"/>
    <property type="match status" value="1"/>
</dbReference>
<dbReference type="InterPro" id="IPR039005">
    <property type="entry name" value="CSPG_rpt"/>
</dbReference>
<evidence type="ECO:0000256" key="5">
    <source>
        <dbReference type="ARBA" id="ARBA00023180"/>
    </source>
</evidence>
<reference evidence="7" key="2">
    <citation type="journal article" date="2022" name="Microbiol. Resour. Announc.">
        <title>Metagenome Sequencing to Explore Phylogenomics of Terrestrial Cyanobacteria.</title>
        <authorList>
            <person name="Ward R.D."/>
            <person name="Stajich J.E."/>
            <person name="Johansen J.R."/>
            <person name="Huntemann M."/>
            <person name="Clum A."/>
            <person name="Foster B."/>
            <person name="Foster B."/>
            <person name="Roux S."/>
            <person name="Palaniappan K."/>
            <person name="Varghese N."/>
            <person name="Mukherjee S."/>
            <person name="Reddy T.B.K."/>
            <person name="Daum C."/>
            <person name="Copeland A."/>
            <person name="Chen I.A."/>
            <person name="Ivanova N.N."/>
            <person name="Kyrpides N.C."/>
            <person name="Shapiro N."/>
            <person name="Eloe-Fadrosh E.A."/>
            <person name="Pietrasiak N."/>
        </authorList>
    </citation>
    <scope>NUCLEOTIDE SEQUENCE</scope>
    <source>
        <strain evidence="7">JT2-VF2</strain>
    </source>
</reference>
<dbReference type="Pfam" id="PF16184">
    <property type="entry name" value="Cadherin_3"/>
    <property type="match status" value="1"/>
</dbReference>
<evidence type="ECO:0000256" key="3">
    <source>
        <dbReference type="ARBA" id="ARBA00022737"/>
    </source>
</evidence>
<dbReference type="Pfam" id="PF00028">
    <property type="entry name" value="Cadherin"/>
    <property type="match status" value="1"/>
</dbReference>
<protein>
    <submittedName>
        <fullName evidence="7">DUF4347 domain-containing protein</fullName>
    </submittedName>
</protein>
<evidence type="ECO:0000313" key="8">
    <source>
        <dbReference type="Proteomes" id="UP000715781"/>
    </source>
</evidence>
<dbReference type="Gene3D" id="2.60.40.10">
    <property type="entry name" value="Immunoglobulins"/>
    <property type="match status" value="2"/>
</dbReference>
<dbReference type="Gene3D" id="2.60.40.60">
    <property type="entry name" value="Cadherins"/>
    <property type="match status" value="2"/>
</dbReference>
<comment type="caution">
    <text evidence="7">The sequence shown here is derived from an EMBL/GenBank/DDBJ whole genome shotgun (WGS) entry which is preliminary data.</text>
</comment>
<dbReference type="SMART" id="SM00710">
    <property type="entry name" value="PbH1"/>
    <property type="match status" value="8"/>
</dbReference>
<dbReference type="InterPro" id="IPR018511">
    <property type="entry name" value="Hemolysin-typ_Ca-bd_CS"/>
</dbReference>
<evidence type="ECO:0000256" key="4">
    <source>
        <dbReference type="ARBA" id="ARBA00022837"/>
    </source>
</evidence>
<sequence length="2621" mass="272754">MKVNYVTESSISPVSSWTNIANSIVFIDTKVPDFEQLAAGVIAGVEVVVLDSLDDGIAQISWELSQRQGVTSVHLVAHGQPGQIQLGRSTLSLSTLDFYSSALQEWTKSLAWGAEILLYGCEVGAGNAGATFVYRLGLLLDTAIAASSTKVGNLALGGNWELDVTTGKVVSPLAFKPEAMAVYAHVLPDLFYDSFANNTGWTLGPEWQIGSATASSGQNYGNPDPTFDNTPTSDNGVAGVVIGGNASTSLHGYQYILSPVINTNISGSVFFDYYRWLNSDYTPYMQNTVEIYNGSSWVTLWSSGGSPGIQDNSWTLQNFDITAYKSAATQIRFGFNVGSTGVYSVSSWNIDDVRIYTDSVIPVNNAPTDLSLSATSVNENIPANTVIGIFNTVDPDAGNTHTYTLVSGTGSTDNANFSIVNGNQLSINLSPDYETKKSYSIRVRTTDQGGLSYEEVLTINVNNLNEAPVVSASSGNTFKITSLLATGVNAIEHNTVTGDDRGGIAISNSQVFYTGDYQTGRFALTDLSGGTSIGQQYDAIFSNLATGDVYTFANNLIPLGPNGGTITSLRGIDGSTGTLSGTNISLSTPINTSGPTGIFSGYNRAVIYTNSRVYNIDLPFGTVTDLGVMNQPLWRGSENWAIWGVAEYFDNTVHLVYVDESPTNTIKRIRVPDGVTETVATFNSLADMAAFTVSPSNNRWYFHHEGTSQFRSGDETIGYADASFLVGGGSGVVLSDDFDPGVDNTKWLSISSGAANTNFPGNGNSLWFNGNGDRSATTQSLNISNGGTISFDLIIGSDSFPRENADFGEDVVLEYSTNAGASWSILATYDQDLYTSWSTQTLTIPVAAQSNATQFRWRQISHSGDSFDNWAIDNISITGGGAGGGSGLADQTATANSLFNFSFASNVFTDPDGDPLAYMVTRSDGSPLPGWLSFNPSTRTFSGTPTNADVGTLNVRVTAFDPSGLSTNDVFEIAIASATPPNIVTNTNDSGAGSLRAAIEWANSNPGTDTITFNIAGSGAQTIKLFSALPTITDSIIIDGTTQANPYTGYFGGPPIELHGANAGSGVSGLVLAAGNSTIRGLVINRFSDFGIYIWGGGNNVIEGNYIGTDISGFYEEGNGNSGIYIESANNRIGGSSLGSRNVISGNNNGGINISFTGASYNQVIGNYIGLRSDGYSTIGNSGWVGGVTIGYGASSNAIANNVISGNGLTGANGAIFIHGENTTNNQVISNFIGTNAFGTSDLGNFSPGINISAASNTYASMNVIAGNDGGGISIYGSTATGNYIGNNQIGTNYNNDPLGNSSDGIFINDATNNIISNNTIAYNTRGVVVAAFSGTATGNNITGNSIFANTALGIDLNYDGVTLNDVGDGDTGANNRQNFPILTSATSSSGTTTKSSTTAIAGILNSKPNSIFRIEFFANSSLHPTGYGEGQTYLGSVDVTTNDLGNASFTANLTTSVPLGHFITATATDANNNTSEFSQGVTVTKPYNAPIDLSLSATSVNENIPANTIVGTFNTTDPDAGNTHTYTLVSGTGSTDNASFSIVQGNQLSINLSPDYETKNSYSIRVRTTDQDGLSYEEALTISVNNLNDAPVLVNNATIPVNQGSIVTITSALLQTTDQDNTPTQLTYTLTNLPTAGTLQLNGNTLAVGGKFTQDDINNGHVTYLQNGSKTTSDSFGFTVFDAIPSTITRISTSASGTQGNSDSSFPRISANGRYVAFSSYASNLVDGDTNGKEDVFVKDLVSGSITRISTSAIGTQGNSGSSFASISADGRYVAFYSGASNLVSGDTNSTTDVFVKDLVSNNITRISTDVNGTQGNTFSYYPSISADGRYVAFYSEASNLVSGDTNNTVDVFVKDLMSGSITRISTDVNGTQGNNFSADPSISADGRYVAFYSEASNLVSNDTNNTGDVFVKDLVSGSIIRISTDVNGTQGNNLSGAPKISADGRYVAFSSDASNLVSGDTNGTRDVFVKDLVNGSITRISTDASGTQSNGSSYSSSISADGRYVSFYSDASNLVSGDTNGTADVFVKDLVSGSITRITTNDSGIQGNDFSQVSSISADGRYVVFHSNANNLVSDDTNSTRDVFVRDLGRIGTTISGSSSITITPVNHAPVLVTAIADQSAIQGNAFSFTVPANTIGDPDNDPITYSAQLATGDSLPGWLTFDAATLTFNATPTNANVGTLSIRVIGADPSGASAADVFDLTVLPTLSASNITITEGDSSTPNAVLTVTLSAPVTQTVTLNYATADDTAYKNYDYTATAGILTFAAGETQKTISVPVINDTYNEANETFKLLLTNATNAAIATSEVTATIQDDDLLPTISVYSISLAEGDSGTRNATFSVKLSSASGQPVTVNYATADNTATVANADYTPTSGTLTFAPGNTLLSVNVAITGDTTIEPDETFYLNLSNPSGATLATSQGTATILNDDTVSGPVGLTIIGTSGNDTLADGSGDDTLLGLEGNDTLNGSSGNDSLTGGAGADVLTGGLGADRFIYPTFSESLFAVRDRIRDFNPNQGDRIVLGSVPTNTFNASIVTAADLNAAVTAAYNDADTTVAGSQPLAANQAVFFSYGATAATRRTYVSVNDSNAAFNASSDLFIEVTGMVGTLPAGALTSSNYFTV</sequence>
<dbReference type="Pfam" id="PF05345">
    <property type="entry name" value="He_PIG"/>
    <property type="match status" value="2"/>
</dbReference>
<dbReference type="InterPro" id="IPR049419">
    <property type="entry name" value="Reelin_subrepeat-B"/>
</dbReference>
<dbReference type="InterPro" id="IPR013783">
    <property type="entry name" value="Ig-like_fold"/>
</dbReference>
<gene>
    <name evidence="7" type="ORF">KME32_30820</name>
</gene>
<dbReference type="Gene3D" id="2.60.120.200">
    <property type="match status" value="1"/>
</dbReference>
<dbReference type="InterPro" id="IPR025592">
    <property type="entry name" value="DUF4347"/>
</dbReference>
<comment type="similarity">
    <text evidence="1">Belongs to the FRAS1 family.</text>
</comment>
<dbReference type="GO" id="GO:0016020">
    <property type="term" value="C:membrane"/>
    <property type="evidence" value="ECO:0007669"/>
    <property type="project" value="InterPro"/>
</dbReference>
<dbReference type="GO" id="GO:0007154">
    <property type="term" value="P:cell communication"/>
    <property type="evidence" value="ECO:0007669"/>
    <property type="project" value="InterPro"/>
</dbReference>
<dbReference type="Proteomes" id="UP000715781">
    <property type="component" value="Unassembled WGS sequence"/>
</dbReference>
<feature type="domain" description="Cadherin" evidence="6">
    <location>
        <begin position="369"/>
        <end position="470"/>
    </location>
</feature>
<dbReference type="Gene3D" id="2.120.10.30">
    <property type="entry name" value="TolB, C-terminal domain"/>
    <property type="match status" value="2"/>
</dbReference>
<dbReference type="InterPro" id="IPR011042">
    <property type="entry name" value="6-blade_b-propeller_TolB-like"/>
</dbReference>
<dbReference type="PRINTS" id="PR00205">
    <property type="entry name" value="CADHERIN"/>
</dbReference>
<dbReference type="PRINTS" id="PR00313">
    <property type="entry name" value="CABNDNGRPT"/>
</dbReference>
<dbReference type="InterPro" id="IPR038081">
    <property type="entry name" value="CalX-like_sf"/>
</dbReference>
<dbReference type="InterPro" id="IPR048165">
    <property type="entry name" value="Bluetail_dom"/>
</dbReference>
<dbReference type="InterPro" id="IPR011050">
    <property type="entry name" value="Pectin_lyase_fold/virulence"/>
</dbReference>
<dbReference type="EMBL" id="JAHHHN010000036">
    <property type="protein sequence ID" value="MBW4565401.1"/>
    <property type="molecule type" value="Genomic_DNA"/>
</dbReference>